<dbReference type="Pfam" id="PF05425">
    <property type="entry name" value="CopD"/>
    <property type="match status" value="1"/>
</dbReference>
<dbReference type="InterPro" id="IPR032694">
    <property type="entry name" value="CopC/D"/>
</dbReference>
<feature type="domain" description="Copper resistance protein D" evidence="7">
    <location>
        <begin position="174"/>
        <end position="270"/>
    </location>
</feature>
<dbReference type="RefSeq" id="WP_171691649.1">
    <property type="nucleotide sequence ID" value="NZ_WHOC01000128.1"/>
</dbReference>
<comment type="subcellular location">
    <subcellularLocation>
        <location evidence="1">Cell membrane</location>
        <topology evidence="1">Multi-pass membrane protein</topology>
    </subcellularLocation>
</comment>
<feature type="transmembrane region" description="Helical" evidence="6">
    <location>
        <begin position="149"/>
        <end position="166"/>
    </location>
</feature>
<feature type="transmembrane region" description="Helical" evidence="6">
    <location>
        <begin position="313"/>
        <end position="334"/>
    </location>
</feature>
<keyword evidence="5 6" id="KW-0472">Membrane</keyword>
<evidence type="ECO:0000256" key="2">
    <source>
        <dbReference type="ARBA" id="ARBA00022475"/>
    </source>
</evidence>
<accession>A0ABX1Z8R2</accession>
<evidence type="ECO:0000313" key="8">
    <source>
        <dbReference type="EMBL" id="NOU88656.1"/>
    </source>
</evidence>
<evidence type="ECO:0000256" key="6">
    <source>
        <dbReference type="SAM" id="Phobius"/>
    </source>
</evidence>
<name>A0ABX1Z8R2_9BACL</name>
<feature type="transmembrane region" description="Helical" evidence="6">
    <location>
        <begin position="86"/>
        <end position="103"/>
    </location>
</feature>
<sequence length="364" mass="40973">MIYVTETLLYVCFCIITGGQILSLVPEDKRPTIEIPNLLIILCAGGIALLSFAPVFKIIDFLAKDFGESYWVIGKGVLLDFKMGHAWLYTLFFSFALIFIRVLRGSKKDPFVDILGLIFTLGLIGAFGWASHCASNFAIKGFMTHSTHFFAVSVWIGILLIAAWFSKDQQHWQAFFKWFSPVALVCVSVTVIAGLILMKFIVPEYLNSWMITYGQTLLIKHVLIIPLFVIAFMNGFLTKRKFLTHPNYDPKPWLRAESIMAILVLSATSVMGQQNPPHELSIENTIKLTQPSTLFTLFNQLPADFIVRIGVNLWSFVLLLLAALLIFTMLFIFVKRQKASLLVISMSLILAVVTYVTIMVSVVI</sequence>
<feature type="transmembrane region" description="Helical" evidence="6">
    <location>
        <begin position="38"/>
        <end position="59"/>
    </location>
</feature>
<comment type="caution">
    <text evidence="8">The sequence shown here is derived from an EMBL/GenBank/DDBJ whole genome shotgun (WGS) entry which is preliminary data.</text>
</comment>
<feature type="transmembrane region" description="Helical" evidence="6">
    <location>
        <begin position="178"/>
        <end position="198"/>
    </location>
</feature>
<feature type="transmembrane region" description="Helical" evidence="6">
    <location>
        <begin position="341"/>
        <end position="363"/>
    </location>
</feature>
<evidence type="ECO:0000313" key="9">
    <source>
        <dbReference type="Proteomes" id="UP000658690"/>
    </source>
</evidence>
<evidence type="ECO:0000259" key="7">
    <source>
        <dbReference type="Pfam" id="PF05425"/>
    </source>
</evidence>
<keyword evidence="3 6" id="KW-0812">Transmembrane</keyword>
<dbReference type="InterPro" id="IPR008457">
    <property type="entry name" value="Cu-R_CopD_dom"/>
</dbReference>
<feature type="transmembrane region" description="Helical" evidence="6">
    <location>
        <begin position="258"/>
        <end position="274"/>
    </location>
</feature>
<gene>
    <name evidence="8" type="ORF">GC102_23300</name>
</gene>
<organism evidence="8 9">
    <name type="scientific">Paenibacillus germinis</name>
    <dbReference type="NCBI Taxonomy" id="2654979"/>
    <lineage>
        <taxon>Bacteria</taxon>
        <taxon>Bacillati</taxon>
        <taxon>Bacillota</taxon>
        <taxon>Bacilli</taxon>
        <taxon>Bacillales</taxon>
        <taxon>Paenibacillaceae</taxon>
        <taxon>Paenibacillus</taxon>
    </lineage>
</organism>
<dbReference type="PANTHER" id="PTHR34820:SF4">
    <property type="entry name" value="INNER MEMBRANE PROTEIN YEBZ"/>
    <property type="match status" value="1"/>
</dbReference>
<evidence type="ECO:0000256" key="5">
    <source>
        <dbReference type="ARBA" id="ARBA00023136"/>
    </source>
</evidence>
<keyword evidence="9" id="KW-1185">Reference proteome</keyword>
<dbReference type="Proteomes" id="UP000658690">
    <property type="component" value="Unassembled WGS sequence"/>
</dbReference>
<dbReference type="EMBL" id="WHOC01000128">
    <property type="protein sequence ID" value="NOU88656.1"/>
    <property type="molecule type" value="Genomic_DNA"/>
</dbReference>
<keyword evidence="4 6" id="KW-1133">Transmembrane helix</keyword>
<dbReference type="PANTHER" id="PTHR34820">
    <property type="entry name" value="INNER MEMBRANE PROTEIN YEBZ"/>
    <property type="match status" value="1"/>
</dbReference>
<evidence type="ECO:0000256" key="4">
    <source>
        <dbReference type="ARBA" id="ARBA00022989"/>
    </source>
</evidence>
<feature type="transmembrane region" description="Helical" evidence="6">
    <location>
        <begin position="7"/>
        <end position="26"/>
    </location>
</feature>
<feature type="transmembrane region" description="Helical" evidence="6">
    <location>
        <begin position="110"/>
        <end position="129"/>
    </location>
</feature>
<protein>
    <submittedName>
        <fullName evidence="8">Copper resistance protein CopD</fullName>
    </submittedName>
</protein>
<keyword evidence="2" id="KW-1003">Cell membrane</keyword>
<proteinExistence type="predicted"/>
<evidence type="ECO:0000256" key="3">
    <source>
        <dbReference type="ARBA" id="ARBA00022692"/>
    </source>
</evidence>
<reference evidence="8 9" key="1">
    <citation type="submission" date="2019-10" db="EMBL/GenBank/DDBJ databases">
        <title>Description of Paenibacillus choica sp. nov.</title>
        <authorList>
            <person name="Carlier A."/>
            <person name="Qi S."/>
        </authorList>
    </citation>
    <scope>NUCLEOTIDE SEQUENCE [LARGE SCALE GENOMIC DNA]</scope>
    <source>
        <strain evidence="8 9">LMG 31460</strain>
    </source>
</reference>
<feature type="transmembrane region" description="Helical" evidence="6">
    <location>
        <begin position="218"/>
        <end position="237"/>
    </location>
</feature>
<evidence type="ECO:0000256" key="1">
    <source>
        <dbReference type="ARBA" id="ARBA00004651"/>
    </source>
</evidence>